<dbReference type="AlphaFoldDB" id="A0A379Z302"/>
<dbReference type="Proteomes" id="UP000254069">
    <property type="component" value="Unassembled WGS sequence"/>
</dbReference>
<sequence>MTRSQWFQRLSALCLVSASLLLTPAAVAQKHLKQNLSQLTSQASSIVSGQVVSVTDGFDERKRPYTQITIRVGMDAKNKHKAGSEYTFRQFGLLKPRSMGNGKVYLGVSPEGFARWSVGEQVVAFMNPDLGAGLTSTVGLEQGKFIVQNGKVSNQLGNIGLFDGMNTQSLSPEEQSLITTAGAVDAAAFMSLVGKLVQEAK</sequence>
<protein>
    <submittedName>
        <fullName evidence="1">Uncharacterized protein</fullName>
    </submittedName>
</protein>
<reference evidence="1 2" key="1">
    <citation type="submission" date="2018-06" db="EMBL/GenBank/DDBJ databases">
        <authorList>
            <consortium name="Pathogen Informatics"/>
            <person name="Doyle S."/>
        </authorList>
    </citation>
    <scope>NUCLEOTIDE SEQUENCE [LARGE SCALE GENOMIC DNA]</scope>
    <source>
        <strain evidence="1 2">NCTC10738</strain>
    </source>
</reference>
<dbReference type="GeneID" id="93807772"/>
<accession>A0A379Z302</accession>
<evidence type="ECO:0000313" key="2">
    <source>
        <dbReference type="Proteomes" id="UP000254069"/>
    </source>
</evidence>
<keyword evidence="2" id="KW-1185">Reference proteome</keyword>
<evidence type="ECO:0000313" key="1">
    <source>
        <dbReference type="EMBL" id="SUI54512.1"/>
    </source>
</evidence>
<proteinExistence type="predicted"/>
<dbReference type="EMBL" id="UGYO01000001">
    <property type="protein sequence ID" value="SUI54512.1"/>
    <property type="molecule type" value="Genomic_DNA"/>
</dbReference>
<gene>
    <name evidence="1" type="ORF">NCTC10738_00896</name>
</gene>
<dbReference type="KEGG" id="salg:BS332_11040"/>
<organism evidence="1 2">
    <name type="scientific">Shewanella algae</name>
    <dbReference type="NCBI Taxonomy" id="38313"/>
    <lineage>
        <taxon>Bacteria</taxon>
        <taxon>Pseudomonadati</taxon>
        <taxon>Pseudomonadota</taxon>
        <taxon>Gammaproteobacteria</taxon>
        <taxon>Alteromonadales</taxon>
        <taxon>Shewanellaceae</taxon>
        <taxon>Shewanella</taxon>
    </lineage>
</organism>
<name>A0A379Z302_9GAMM</name>
<dbReference type="RefSeq" id="WP_025011261.1">
    <property type="nucleotide sequence ID" value="NZ_AP024609.1"/>
</dbReference>